<name>A0A239CND9_9RHOB</name>
<dbReference type="RefSeq" id="WP_089230853.1">
    <property type="nucleotide sequence ID" value="NZ_FZOY01000001.1"/>
</dbReference>
<dbReference type="AlphaFoldDB" id="A0A239CND9"/>
<proteinExistence type="predicted"/>
<sequence length="112" mass="11381">MTGRLLSLVLILSLGLSSLGFGMALGRAPAVGEMVICTGYGAVTISFDADGNPVESHGLCPDAALAFWAEPPAPPATNAPADLAPAWRDRLQDVAIAPARVPHGRGARAPPA</sequence>
<keyword evidence="2" id="KW-1185">Reference proteome</keyword>
<evidence type="ECO:0000313" key="2">
    <source>
        <dbReference type="Proteomes" id="UP000198426"/>
    </source>
</evidence>
<accession>A0A239CND9</accession>
<organism evidence="1 2">
    <name type="scientific">Tropicimonas sediminicola</name>
    <dbReference type="NCBI Taxonomy" id="1031541"/>
    <lineage>
        <taxon>Bacteria</taxon>
        <taxon>Pseudomonadati</taxon>
        <taxon>Pseudomonadota</taxon>
        <taxon>Alphaproteobacteria</taxon>
        <taxon>Rhodobacterales</taxon>
        <taxon>Roseobacteraceae</taxon>
        <taxon>Tropicimonas</taxon>
    </lineage>
</organism>
<dbReference type="Proteomes" id="UP000198426">
    <property type="component" value="Unassembled WGS sequence"/>
</dbReference>
<reference evidence="1 2" key="1">
    <citation type="submission" date="2017-06" db="EMBL/GenBank/DDBJ databases">
        <authorList>
            <person name="Kim H.J."/>
            <person name="Triplett B.A."/>
        </authorList>
    </citation>
    <scope>NUCLEOTIDE SEQUENCE [LARGE SCALE GENOMIC DNA]</scope>
    <source>
        <strain evidence="1 2">DSM 29339</strain>
    </source>
</reference>
<dbReference type="OrthoDB" id="7863585at2"/>
<evidence type="ECO:0000313" key="1">
    <source>
        <dbReference type="EMBL" id="SNS21657.1"/>
    </source>
</evidence>
<protein>
    <recommendedName>
        <fullName evidence="3">DUF2946 domain-containing protein</fullName>
    </recommendedName>
</protein>
<gene>
    <name evidence="1" type="ORF">SAMN05421757_101388</name>
</gene>
<dbReference type="EMBL" id="FZOY01000001">
    <property type="protein sequence ID" value="SNS21657.1"/>
    <property type="molecule type" value="Genomic_DNA"/>
</dbReference>
<evidence type="ECO:0008006" key="3">
    <source>
        <dbReference type="Google" id="ProtNLM"/>
    </source>
</evidence>